<name>A0ACB9AWX4_9ASTR</name>
<evidence type="ECO:0000313" key="1">
    <source>
        <dbReference type="EMBL" id="KAI3714441.1"/>
    </source>
</evidence>
<proteinExistence type="predicted"/>
<gene>
    <name evidence="1" type="ORF">L1987_73043</name>
</gene>
<protein>
    <submittedName>
        <fullName evidence="1">Uncharacterized protein</fullName>
    </submittedName>
</protein>
<accession>A0ACB9AWX4</accession>
<comment type="caution">
    <text evidence="1">The sequence shown here is derived from an EMBL/GenBank/DDBJ whole genome shotgun (WGS) entry which is preliminary data.</text>
</comment>
<sequence length="905" mass="102342">MNEDGVVCIDENMIEVETNMEDIPNKEAMPQVSYANMVSGKTPMAFEDKIQFYPPLVNNEGTRVVVIDPKYIIQAKEEYKNVLYGGIQTRSANKKSGNEAPKDQRIGQQDGGFTLVKRRKGGNKPMDSGPRHMQQHHTQPKDFVNYQRRHDIPVNMGPRKKQANTTCAADNTADRSVPSNPAPGLKEGQTTAAGTSQIHVVETTNRFMLLDEEGNELEENSVDRDTNTKDKHAQKEMNEGWIRKQERTLNVRYLDRLSQDQRFLYDFGEGSSAAARERIQELGTNYYDPEEMMEDVESEIDGTATMMKSDPHLKTRGIVTILKTRLTSLSPRNPAIWGKLKPIQERNCRLFKDLNRTVDALSKDIEDLVKIEAGVGWLDCWDHNLGIPYLRIHLLRILFYLCNFWRYFISSVGYKGGGLALLCFSQGARDWAGTLHNTCTHFKRVLRGFSKAGRWDGFVALWVGLWRSGYMGERLYMPLISGGVGCWDGTDHTHITLFLSLGLRLLGWGVFVWVGLGFSRCGMRWVGRVLSGVVVLWGKGLGLACFFGEGGSWVGSKYTLYTPNLRGLDELLLSRMGSVPGMGWARLSWQGKHKDLMDGADNLHGKMPMHGTRNAWTQGKRIEANSKCINGKKNSAMEHIGTRRNTGNKEKWKTKARGWSICKIRRLQETKELGAGGFLAYGEVPALQFARFNLFKMWKQYGLLDISTNGPKWMPGMPHRNIVGRDKPSEIPESSKELGNEDGNSDIGETRINEARNEGWTRKQERNLNISYSQELNQEQRNEAKRFVVNKHIPEKEVVGKWPKHLVNYFRQLSHLFGFVEGFSWALKIWEEGMDGEDLSGENTTIPMEEVESETDGTAEFMKLDNIVGSNVQHWQGQTSGVDETQQMGTGMYPAANPLSGINEC</sequence>
<dbReference type="EMBL" id="CM042041">
    <property type="protein sequence ID" value="KAI3714441.1"/>
    <property type="molecule type" value="Genomic_DNA"/>
</dbReference>
<organism evidence="1 2">
    <name type="scientific">Smallanthus sonchifolius</name>
    <dbReference type="NCBI Taxonomy" id="185202"/>
    <lineage>
        <taxon>Eukaryota</taxon>
        <taxon>Viridiplantae</taxon>
        <taxon>Streptophyta</taxon>
        <taxon>Embryophyta</taxon>
        <taxon>Tracheophyta</taxon>
        <taxon>Spermatophyta</taxon>
        <taxon>Magnoliopsida</taxon>
        <taxon>eudicotyledons</taxon>
        <taxon>Gunneridae</taxon>
        <taxon>Pentapetalae</taxon>
        <taxon>asterids</taxon>
        <taxon>campanulids</taxon>
        <taxon>Asterales</taxon>
        <taxon>Asteraceae</taxon>
        <taxon>Asteroideae</taxon>
        <taxon>Heliantheae alliance</taxon>
        <taxon>Millerieae</taxon>
        <taxon>Smallanthus</taxon>
    </lineage>
</organism>
<reference evidence="2" key="1">
    <citation type="journal article" date="2022" name="Mol. Ecol. Resour.">
        <title>The genomes of chicory, endive, great burdock and yacon provide insights into Asteraceae palaeo-polyploidization history and plant inulin production.</title>
        <authorList>
            <person name="Fan W."/>
            <person name="Wang S."/>
            <person name="Wang H."/>
            <person name="Wang A."/>
            <person name="Jiang F."/>
            <person name="Liu H."/>
            <person name="Zhao H."/>
            <person name="Xu D."/>
            <person name="Zhang Y."/>
        </authorList>
    </citation>
    <scope>NUCLEOTIDE SEQUENCE [LARGE SCALE GENOMIC DNA]</scope>
    <source>
        <strain evidence="2">cv. Yunnan</strain>
    </source>
</reference>
<evidence type="ECO:0000313" key="2">
    <source>
        <dbReference type="Proteomes" id="UP001056120"/>
    </source>
</evidence>
<dbReference type="Proteomes" id="UP001056120">
    <property type="component" value="Linkage Group LG24"/>
</dbReference>
<keyword evidence="2" id="KW-1185">Reference proteome</keyword>
<reference evidence="1 2" key="2">
    <citation type="journal article" date="2022" name="Mol. Ecol. Resour.">
        <title>The genomes of chicory, endive, great burdock and yacon provide insights into Asteraceae paleo-polyploidization history and plant inulin production.</title>
        <authorList>
            <person name="Fan W."/>
            <person name="Wang S."/>
            <person name="Wang H."/>
            <person name="Wang A."/>
            <person name="Jiang F."/>
            <person name="Liu H."/>
            <person name="Zhao H."/>
            <person name="Xu D."/>
            <person name="Zhang Y."/>
        </authorList>
    </citation>
    <scope>NUCLEOTIDE SEQUENCE [LARGE SCALE GENOMIC DNA]</scope>
    <source>
        <strain evidence="2">cv. Yunnan</strain>
        <tissue evidence="1">Leaves</tissue>
    </source>
</reference>